<dbReference type="Gene3D" id="3.40.50.300">
    <property type="entry name" value="P-loop containing nucleotide triphosphate hydrolases"/>
    <property type="match status" value="1"/>
</dbReference>
<dbReference type="GO" id="GO:0005525">
    <property type="term" value="F:GTP binding"/>
    <property type="evidence" value="ECO:0007669"/>
    <property type="project" value="UniProtKB-KW"/>
</dbReference>
<dbReference type="GO" id="GO:0005739">
    <property type="term" value="C:mitochondrion"/>
    <property type="evidence" value="ECO:0007669"/>
    <property type="project" value="TreeGrafter"/>
</dbReference>
<organism evidence="3 4">
    <name type="scientific">Microbotryum silenes-dioicae</name>
    <dbReference type="NCBI Taxonomy" id="796604"/>
    <lineage>
        <taxon>Eukaryota</taxon>
        <taxon>Fungi</taxon>
        <taxon>Dikarya</taxon>
        <taxon>Basidiomycota</taxon>
        <taxon>Pucciniomycotina</taxon>
        <taxon>Microbotryomycetes</taxon>
        <taxon>Microbotryales</taxon>
        <taxon>Microbotryaceae</taxon>
        <taxon>Microbotryum</taxon>
    </lineage>
</organism>
<dbReference type="Proteomes" id="UP000249464">
    <property type="component" value="Unassembled WGS sequence"/>
</dbReference>
<dbReference type="GO" id="GO:0003924">
    <property type="term" value="F:GTPase activity"/>
    <property type="evidence" value="ECO:0007669"/>
    <property type="project" value="TreeGrafter"/>
</dbReference>
<dbReference type="GO" id="GO:0032543">
    <property type="term" value="P:mitochondrial translation"/>
    <property type="evidence" value="ECO:0007669"/>
    <property type="project" value="TreeGrafter"/>
</dbReference>
<reference evidence="3 4" key="1">
    <citation type="submission" date="2016-11" db="EMBL/GenBank/DDBJ databases">
        <authorList>
            <person name="Jaros S."/>
            <person name="Januszkiewicz K."/>
            <person name="Wedrychowicz H."/>
        </authorList>
    </citation>
    <scope>NUCLEOTIDE SEQUENCE [LARGE SCALE GENOMIC DNA]</scope>
</reference>
<keyword evidence="1" id="KW-0547">Nucleotide-binding</keyword>
<accession>A0A2X0MDM7</accession>
<dbReference type="SUPFAM" id="SSF52540">
    <property type="entry name" value="P-loop containing nucleoside triphosphate hydrolases"/>
    <property type="match status" value="1"/>
</dbReference>
<keyword evidence="2" id="KW-0342">GTP-binding</keyword>
<evidence type="ECO:0000313" key="3">
    <source>
        <dbReference type="EMBL" id="SGY69516.1"/>
    </source>
</evidence>
<evidence type="ECO:0000256" key="2">
    <source>
        <dbReference type="ARBA" id="ARBA00023134"/>
    </source>
</evidence>
<sequence length="349" mass="37947">MMVHCAGVGWGEGIGAPDLYQPPTGPKKQKSCLNSPARGSSFGWVNGPADLHYSLTNSSLFRVHQTTRCPQRHMSRALKEMQLMIQKQKVDLVIEARDARMPLTSINPAFEHLLNIPGASAFAKRLIVYNKADLAQPEFHEPIIKALSEQTGHTVLFTDSRSDASIKHLMRAAIRLADRPLEGPEDRISMLIAGMPNTGKSSILNALRRVGVGKGEVVLLKISAVAPSSLTRIVPLSNSSGKAASVSSAPGHTRRLSTFIKISLHPPVYIHDTPGIMVPFFGKGTKGDEMALKLALTGGIKESLFESETIGDYLVWRLKARCEEEVGGYTKGSLRWGSRAFSGGRVFVL</sequence>
<evidence type="ECO:0000256" key="1">
    <source>
        <dbReference type="ARBA" id="ARBA00022741"/>
    </source>
</evidence>
<dbReference type="PANTHER" id="PTHR45782">
    <property type="entry name" value="MITOCHONDRIAL RIBOSOME-ASSOCIATED GTPASE 1"/>
    <property type="match status" value="1"/>
</dbReference>
<dbReference type="STRING" id="796604.A0A2X0MDM7"/>
<dbReference type="InterPro" id="IPR027417">
    <property type="entry name" value="P-loop_NTPase"/>
</dbReference>
<evidence type="ECO:0000313" key="4">
    <source>
        <dbReference type="Proteomes" id="UP000249464"/>
    </source>
</evidence>
<name>A0A2X0MDM7_9BASI</name>
<keyword evidence="4" id="KW-1185">Reference proteome</keyword>
<dbReference type="AlphaFoldDB" id="A0A2X0MDM7"/>
<dbReference type="PANTHER" id="PTHR45782:SF4">
    <property type="entry name" value="MITOCHONDRIAL RIBOSOME-ASSOCIATED GTPASE 1"/>
    <property type="match status" value="1"/>
</dbReference>
<proteinExistence type="predicted"/>
<dbReference type="EMBL" id="FQNC01000046">
    <property type="protein sequence ID" value="SGY69516.1"/>
    <property type="molecule type" value="Genomic_DNA"/>
</dbReference>
<gene>
    <name evidence="3" type="primary">BQ5605_C004g03027</name>
    <name evidence="3" type="ORF">BQ5605_C004G03027</name>
</gene>
<protein>
    <submittedName>
        <fullName evidence="3">BQ5605_C004g03027 protein</fullName>
    </submittedName>
</protein>